<evidence type="ECO:0000256" key="4">
    <source>
        <dbReference type="ARBA" id="ARBA00016436"/>
    </source>
</evidence>
<dbReference type="eggNOG" id="COG1663">
    <property type="taxonomic scope" value="Bacteria"/>
</dbReference>
<evidence type="ECO:0000313" key="14">
    <source>
        <dbReference type="EMBL" id="AEP09882.1"/>
    </source>
</evidence>
<comment type="function">
    <text evidence="1 13">Transfers the gamma-phosphate of ATP to the 4'-position of a tetraacyldisaccharide 1-phosphate intermediate (termed DS-1-P) to form tetraacyldisaccharide 1,4'-bis-phosphate (lipid IVA).</text>
</comment>
<evidence type="ECO:0000256" key="7">
    <source>
        <dbReference type="ARBA" id="ARBA00022679"/>
    </source>
</evidence>
<dbReference type="KEGG" id="mai:MICA_1566"/>
<evidence type="ECO:0000256" key="10">
    <source>
        <dbReference type="ARBA" id="ARBA00022840"/>
    </source>
</evidence>
<feature type="binding site" evidence="13">
    <location>
        <begin position="55"/>
        <end position="62"/>
    </location>
    <ligand>
        <name>ATP</name>
        <dbReference type="ChEBI" id="CHEBI:30616"/>
    </ligand>
</feature>
<dbReference type="PANTHER" id="PTHR42724">
    <property type="entry name" value="TETRAACYLDISACCHARIDE 4'-KINASE"/>
    <property type="match status" value="1"/>
</dbReference>
<keyword evidence="11 13" id="KW-0443">Lipid metabolism</keyword>
<evidence type="ECO:0000256" key="8">
    <source>
        <dbReference type="ARBA" id="ARBA00022741"/>
    </source>
</evidence>
<sequence>MVTKTPAFWYKDTADWRAQALAAPSALYALGHAIHMASARPKTLPIPVICIGNITAGGAGKTPVARAMMRLIQERELARNPAFLTRGYGGTEPGPIVVDPATDHAGTVGDESLLLSRDGTTILSRNRYDGAQLAVTNGYDMIVMDDGLHNTSLHRDLNILVIDGVHGVGNGLMIPAGPLRAPLHDGLNRADIIIIIGNDRTHIAARIPSGKPIIHARLVADATPQHGVHYHGFCGLGLPEKFKGTLHESGYALTGFTAFPDHHPYTSDDLDTLAHIAETARLITTEKDAVRLPADFIARHTVDILPVSIRMNDDDAARLATAIGAIRK</sequence>
<dbReference type="NCBIfam" id="TIGR00682">
    <property type="entry name" value="lpxK"/>
    <property type="match status" value="1"/>
</dbReference>
<dbReference type="EMBL" id="CP002382">
    <property type="protein sequence ID" value="AEP09882.1"/>
    <property type="molecule type" value="Genomic_DNA"/>
</dbReference>
<dbReference type="PANTHER" id="PTHR42724:SF1">
    <property type="entry name" value="TETRAACYLDISACCHARIDE 4'-KINASE, MITOCHONDRIAL-RELATED"/>
    <property type="match status" value="1"/>
</dbReference>
<dbReference type="OrthoDB" id="9766423at2"/>
<dbReference type="RefSeq" id="WP_014103105.1">
    <property type="nucleotide sequence ID" value="NC_016026.1"/>
</dbReference>
<dbReference type="GO" id="GO:0005524">
    <property type="term" value="F:ATP binding"/>
    <property type="evidence" value="ECO:0007669"/>
    <property type="project" value="UniProtKB-UniRule"/>
</dbReference>
<comment type="catalytic activity">
    <reaction evidence="13">
        <text>a lipid A disaccharide + ATP = a lipid IVA + ADP + H(+)</text>
        <dbReference type="Rhea" id="RHEA:67840"/>
        <dbReference type="ChEBI" id="CHEBI:15378"/>
        <dbReference type="ChEBI" id="CHEBI:30616"/>
        <dbReference type="ChEBI" id="CHEBI:176343"/>
        <dbReference type="ChEBI" id="CHEBI:176425"/>
        <dbReference type="ChEBI" id="CHEBI:456216"/>
        <dbReference type="EC" id="2.7.1.130"/>
    </reaction>
</comment>
<keyword evidence="15" id="KW-1185">Reference proteome</keyword>
<keyword evidence="9 13" id="KW-0418">Kinase</keyword>
<dbReference type="STRING" id="856793.MICA_1566"/>
<evidence type="ECO:0000256" key="3">
    <source>
        <dbReference type="ARBA" id="ARBA00012071"/>
    </source>
</evidence>
<dbReference type="GO" id="GO:0005886">
    <property type="term" value="C:plasma membrane"/>
    <property type="evidence" value="ECO:0007669"/>
    <property type="project" value="TreeGrafter"/>
</dbReference>
<keyword evidence="10 13" id="KW-0067">ATP-binding</keyword>
<proteinExistence type="inferred from homology"/>
<evidence type="ECO:0000313" key="15">
    <source>
        <dbReference type="Proteomes" id="UP000009286"/>
    </source>
</evidence>
<gene>
    <name evidence="13 14" type="primary">lpxK</name>
    <name evidence="14" type="ordered locus">MICA_1566</name>
</gene>
<name>G2KPR3_MICAA</name>
<dbReference type="Proteomes" id="UP000009286">
    <property type="component" value="Chromosome"/>
</dbReference>
<dbReference type="EC" id="2.7.1.130" evidence="3 13"/>
<dbReference type="GO" id="GO:0009245">
    <property type="term" value="P:lipid A biosynthetic process"/>
    <property type="evidence" value="ECO:0007669"/>
    <property type="project" value="UniProtKB-UniRule"/>
</dbReference>
<reference evidence="14 15" key="1">
    <citation type="journal article" date="2011" name="BMC Genomics">
        <title>Genomic insights into an obligate epibiotic bacterial predator: Micavibrio aeruginosavorus ARL-13.</title>
        <authorList>
            <person name="Wang Z."/>
            <person name="Kadouri D."/>
            <person name="Wu M."/>
        </authorList>
    </citation>
    <scope>NUCLEOTIDE SEQUENCE [LARGE SCALE GENOMIC DNA]</scope>
    <source>
        <strain evidence="14 15">ARL-13</strain>
    </source>
</reference>
<dbReference type="SUPFAM" id="SSF52540">
    <property type="entry name" value="P-loop containing nucleoside triphosphate hydrolases"/>
    <property type="match status" value="1"/>
</dbReference>
<dbReference type="HAMAP" id="MF_00409">
    <property type="entry name" value="LpxK"/>
    <property type="match status" value="1"/>
</dbReference>
<dbReference type="AlphaFoldDB" id="G2KPR3"/>
<evidence type="ECO:0000256" key="9">
    <source>
        <dbReference type="ARBA" id="ARBA00022777"/>
    </source>
</evidence>
<organism evidence="14 15">
    <name type="scientific">Micavibrio aeruginosavorus (strain ARL-13)</name>
    <dbReference type="NCBI Taxonomy" id="856793"/>
    <lineage>
        <taxon>Bacteria</taxon>
        <taxon>Pseudomonadati</taxon>
        <taxon>Bdellovibrionota</taxon>
        <taxon>Bdellovibrionia</taxon>
        <taxon>Bdellovibrionales</taxon>
        <taxon>Pseudobdellovibrionaceae</taxon>
        <taxon>Micavibrio</taxon>
    </lineage>
</organism>
<evidence type="ECO:0000256" key="5">
    <source>
        <dbReference type="ARBA" id="ARBA00022516"/>
    </source>
</evidence>
<dbReference type="InterPro" id="IPR003758">
    <property type="entry name" value="LpxK"/>
</dbReference>
<keyword evidence="8 13" id="KW-0547">Nucleotide-binding</keyword>
<dbReference type="GO" id="GO:0009029">
    <property type="term" value="F:lipid-A 4'-kinase activity"/>
    <property type="evidence" value="ECO:0007669"/>
    <property type="project" value="UniProtKB-UniRule"/>
</dbReference>
<dbReference type="GO" id="GO:0009244">
    <property type="term" value="P:lipopolysaccharide core region biosynthetic process"/>
    <property type="evidence" value="ECO:0007669"/>
    <property type="project" value="TreeGrafter"/>
</dbReference>
<keyword evidence="7 13" id="KW-0808">Transferase</keyword>
<keyword evidence="5 13" id="KW-0444">Lipid biosynthesis</keyword>
<dbReference type="InterPro" id="IPR027417">
    <property type="entry name" value="P-loop_NTPase"/>
</dbReference>
<evidence type="ECO:0000256" key="11">
    <source>
        <dbReference type="ARBA" id="ARBA00023098"/>
    </source>
</evidence>
<evidence type="ECO:0000256" key="2">
    <source>
        <dbReference type="ARBA" id="ARBA00004870"/>
    </source>
</evidence>
<evidence type="ECO:0000256" key="13">
    <source>
        <dbReference type="HAMAP-Rule" id="MF_00409"/>
    </source>
</evidence>
<accession>G2KPR3</accession>
<comment type="pathway">
    <text evidence="2 13">Glycolipid biosynthesis; lipid IV(A) biosynthesis; lipid IV(A) from (3R)-3-hydroxytetradecanoyl-[acyl-carrier-protein] and UDP-N-acetyl-alpha-D-glucosamine: step 6/6.</text>
</comment>
<dbReference type="Pfam" id="PF02606">
    <property type="entry name" value="LpxK"/>
    <property type="match status" value="1"/>
</dbReference>
<protein>
    <recommendedName>
        <fullName evidence="4 13">Tetraacyldisaccharide 4'-kinase</fullName>
        <ecNumber evidence="3 13">2.7.1.130</ecNumber>
    </recommendedName>
    <alternativeName>
        <fullName evidence="12 13">Lipid A 4'-kinase</fullName>
    </alternativeName>
</protein>
<comment type="similarity">
    <text evidence="13">Belongs to the LpxK family.</text>
</comment>
<evidence type="ECO:0000256" key="12">
    <source>
        <dbReference type="ARBA" id="ARBA00029757"/>
    </source>
</evidence>
<evidence type="ECO:0000256" key="1">
    <source>
        <dbReference type="ARBA" id="ARBA00002274"/>
    </source>
</evidence>
<dbReference type="HOGENOM" id="CLU_038816_0_0_5"/>
<keyword evidence="6 13" id="KW-0441">Lipid A biosynthesis</keyword>
<evidence type="ECO:0000256" key="6">
    <source>
        <dbReference type="ARBA" id="ARBA00022556"/>
    </source>
</evidence>
<dbReference type="UniPathway" id="UPA00359">
    <property type="reaction ID" value="UER00482"/>
</dbReference>